<dbReference type="Proteomes" id="UP000018320">
    <property type="component" value="Unassembled WGS sequence"/>
</dbReference>
<dbReference type="VEuPathDB" id="GiardiaDB:DHA2_153490"/>
<reference evidence="1 2" key="2">
    <citation type="journal article" date="2013" name="Genome Biol. Evol.">
        <title>Genome sequencing of Giardia lamblia genotypes A2 and B isolates (DH and GS) and comparative analysis with the genomes of genotypes A1 and E (WB and Pig).</title>
        <authorList>
            <person name="Adam R.D."/>
            <person name="Dahlstrom E.W."/>
            <person name="Martens C.A."/>
            <person name="Bruno D.P."/>
            <person name="Barbian K.D."/>
            <person name="Ricklefs S.M."/>
            <person name="Hernandez M.M."/>
            <person name="Narla N.P."/>
            <person name="Patel R.B."/>
            <person name="Porcella S.F."/>
            <person name="Nash T.E."/>
        </authorList>
    </citation>
    <scope>NUCLEOTIDE SEQUENCE [LARGE SCALE GENOMIC DNA]</scope>
    <source>
        <strain evidence="1 2">DH</strain>
    </source>
</reference>
<organism evidence="1 2">
    <name type="scientific">Giardia intestinalis</name>
    <name type="common">Giardia lamblia</name>
    <dbReference type="NCBI Taxonomy" id="5741"/>
    <lineage>
        <taxon>Eukaryota</taxon>
        <taxon>Metamonada</taxon>
        <taxon>Diplomonadida</taxon>
        <taxon>Hexamitidae</taxon>
        <taxon>Giardiinae</taxon>
        <taxon>Giardia</taxon>
    </lineage>
</organism>
<evidence type="ECO:0000313" key="1">
    <source>
        <dbReference type="EMBL" id="ESU35934.1"/>
    </source>
</evidence>
<dbReference type="AlphaFoldDB" id="V6TB21"/>
<comment type="caution">
    <text evidence="1">The sequence shown here is derived from an EMBL/GenBank/DDBJ whole genome shotgun (WGS) entry which is preliminary data.</text>
</comment>
<gene>
    <name evidence="1" type="ORF">DHA2_153490</name>
</gene>
<sequence>MRDGEEFRSLSEYTVVTIIGRGVGIKTRGLPRSIFNTTNCYFPLTTDRLDIMVFMLPIRVAHGHTWITRKAAVIYAQSAGQTQLLIAANTVTDKSPM</sequence>
<accession>V6TB21</accession>
<name>V6TB21_GIAIN</name>
<reference evidence="2" key="1">
    <citation type="submission" date="2012-02" db="EMBL/GenBank/DDBJ databases">
        <title>Genome sequencing of Giardia lamblia Genotypes A2 and B isolates (DH and GS) and comparative analysis with the genomes of Genotypes A1 and E (WB and Pig).</title>
        <authorList>
            <person name="Adam R."/>
            <person name="Dahlstrom E."/>
            <person name="Martens C."/>
            <person name="Bruno D."/>
            <person name="Barbian K."/>
            <person name="Porcella S.F."/>
            <person name="Nash T."/>
        </authorList>
    </citation>
    <scope>NUCLEOTIDE SEQUENCE</scope>
    <source>
        <strain evidence="2">DH</strain>
    </source>
</reference>
<dbReference type="EMBL" id="AHGT01000063">
    <property type="protein sequence ID" value="ESU35934.1"/>
    <property type="molecule type" value="Genomic_DNA"/>
</dbReference>
<evidence type="ECO:0000313" key="2">
    <source>
        <dbReference type="Proteomes" id="UP000018320"/>
    </source>
</evidence>
<proteinExistence type="predicted"/>
<protein>
    <submittedName>
        <fullName evidence="1">Uncharacterized protein</fullName>
    </submittedName>
</protein>